<gene>
    <name evidence="2" type="ORF">VP01_1260g3</name>
</gene>
<reference evidence="2 3" key="1">
    <citation type="submission" date="2015-08" db="EMBL/GenBank/DDBJ databases">
        <title>Next Generation Sequencing and Analysis of the Genome of Puccinia sorghi L Schw, the Causal Agent of Maize Common Rust.</title>
        <authorList>
            <person name="Rochi L."/>
            <person name="Burguener G."/>
            <person name="Darino M."/>
            <person name="Turjanski A."/>
            <person name="Kreff E."/>
            <person name="Dieguez M.J."/>
            <person name="Sacco F."/>
        </authorList>
    </citation>
    <scope>NUCLEOTIDE SEQUENCE [LARGE SCALE GENOMIC DNA]</scope>
    <source>
        <strain evidence="2 3">RO10H11247</strain>
    </source>
</reference>
<organism evidence="2 3">
    <name type="scientific">Puccinia sorghi</name>
    <dbReference type="NCBI Taxonomy" id="27349"/>
    <lineage>
        <taxon>Eukaryota</taxon>
        <taxon>Fungi</taxon>
        <taxon>Dikarya</taxon>
        <taxon>Basidiomycota</taxon>
        <taxon>Pucciniomycotina</taxon>
        <taxon>Pucciniomycetes</taxon>
        <taxon>Pucciniales</taxon>
        <taxon>Pucciniaceae</taxon>
        <taxon>Puccinia</taxon>
    </lineage>
</organism>
<comment type="caution">
    <text evidence="2">The sequence shown here is derived from an EMBL/GenBank/DDBJ whole genome shotgun (WGS) entry which is preliminary data.</text>
</comment>
<dbReference type="EMBL" id="LAVV01002899">
    <property type="protein sequence ID" value="KNZ62511.1"/>
    <property type="molecule type" value="Genomic_DNA"/>
</dbReference>
<dbReference type="AlphaFoldDB" id="A0A0L6VP75"/>
<dbReference type="VEuPathDB" id="FungiDB:VP01_1260g3"/>
<feature type="transmembrane region" description="Helical" evidence="1">
    <location>
        <begin position="200"/>
        <end position="222"/>
    </location>
</feature>
<sequence length="326" mass="37934">MQHAPAKLPFKLHMFAYVEFLAQSLCIMHSECALKLDSWDFLHVNCRQLSELFLQFSYLPFSDKPFHFHVNSSPVEMFLYLFGKALALSFMVNWNKLLNFSSWLRIGVPTPVILIFMYYCFAQNPTPKWEPDADNLGGMIPKMEVWESDLHLLGVVSPSPKIFPFPLFLRILSVLVTRFITSLESSPDCFVFSFFPLYLFLFESLFLLSLVLFYCFSFFYFFSLKKIIIICLSTWRESLCAHQPPSYGTSSEFPHPFWGLNRHPASFGFLEVSTPSKSVYAFPHPEGVSMRQNIEFHSFQSETIFLHLQLEKQDLINMKPNLPLCN</sequence>
<protein>
    <submittedName>
        <fullName evidence="2">Putative signal peptide protein</fullName>
    </submittedName>
</protein>
<keyword evidence="3" id="KW-1185">Reference proteome</keyword>
<accession>A0A0L6VP75</accession>
<keyword evidence="1" id="KW-0812">Transmembrane</keyword>
<keyword evidence="1" id="KW-1133">Transmembrane helix</keyword>
<name>A0A0L6VP75_9BASI</name>
<dbReference type="Proteomes" id="UP000037035">
    <property type="component" value="Unassembled WGS sequence"/>
</dbReference>
<feature type="transmembrane region" description="Helical" evidence="1">
    <location>
        <begin position="100"/>
        <end position="121"/>
    </location>
</feature>
<feature type="transmembrane region" description="Helical" evidence="1">
    <location>
        <begin position="77"/>
        <end position="94"/>
    </location>
</feature>
<evidence type="ECO:0000256" key="1">
    <source>
        <dbReference type="SAM" id="Phobius"/>
    </source>
</evidence>
<proteinExistence type="predicted"/>
<evidence type="ECO:0000313" key="3">
    <source>
        <dbReference type="Proteomes" id="UP000037035"/>
    </source>
</evidence>
<keyword evidence="1" id="KW-0472">Membrane</keyword>
<evidence type="ECO:0000313" key="2">
    <source>
        <dbReference type="EMBL" id="KNZ62511.1"/>
    </source>
</evidence>